<feature type="domain" description="Kazal-like" evidence="2">
    <location>
        <begin position="14"/>
        <end position="63"/>
    </location>
</feature>
<sequence>MKIIIFALVSVLALAVADDCICTKEYNPVCASDGVTYGNECLFRCAQRVWEFLKIIYRGICGGKRECPCPFILYPVCGSNGVTYANECLLNCEKKYDATLYLAYFGECL</sequence>
<organism evidence="3 4">
    <name type="scientific">Nicrophorus vespilloides</name>
    <name type="common">Boreal carrion beetle</name>
    <dbReference type="NCBI Taxonomy" id="110193"/>
    <lineage>
        <taxon>Eukaryota</taxon>
        <taxon>Metazoa</taxon>
        <taxon>Ecdysozoa</taxon>
        <taxon>Arthropoda</taxon>
        <taxon>Hexapoda</taxon>
        <taxon>Insecta</taxon>
        <taxon>Pterygota</taxon>
        <taxon>Neoptera</taxon>
        <taxon>Endopterygota</taxon>
        <taxon>Coleoptera</taxon>
        <taxon>Polyphaga</taxon>
        <taxon>Staphyliniformia</taxon>
        <taxon>Silphidae</taxon>
        <taxon>Nicrophorinae</taxon>
        <taxon>Nicrophorus</taxon>
    </lineage>
</organism>
<dbReference type="InterPro" id="IPR002350">
    <property type="entry name" value="Kazal_dom"/>
</dbReference>
<gene>
    <name evidence="4" type="primary">LOC108556963</name>
</gene>
<dbReference type="PANTHER" id="PTHR21131:SF0">
    <property type="entry name" value="GEO10195P1-RELATED"/>
    <property type="match status" value="1"/>
</dbReference>
<dbReference type="InterPro" id="IPR036058">
    <property type="entry name" value="Kazal_dom_sf"/>
</dbReference>
<feature type="signal peptide" evidence="1">
    <location>
        <begin position="1"/>
        <end position="17"/>
    </location>
</feature>
<reference evidence="4" key="1">
    <citation type="submission" date="2025-08" db="UniProtKB">
        <authorList>
            <consortium name="RefSeq"/>
        </authorList>
    </citation>
    <scope>IDENTIFICATION</scope>
    <source>
        <tissue evidence="4">Whole Larva</tissue>
    </source>
</reference>
<evidence type="ECO:0000313" key="4">
    <source>
        <dbReference type="RefSeq" id="XP_017768810.1"/>
    </source>
</evidence>
<feature type="chain" id="PRO_5046731368" evidence="1">
    <location>
        <begin position="18"/>
        <end position="109"/>
    </location>
</feature>
<dbReference type="PROSITE" id="PS00282">
    <property type="entry name" value="KAZAL_1"/>
    <property type="match status" value="2"/>
</dbReference>
<protein>
    <submittedName>
        <fullName evidence="4">Ovomucoid-like</fullName>
    </submittedName>
</protein>
<feature type="domain" description="Kazal-like" evidence="2">
    <location>
        <begin position="64"/>
        <end position="109"/>
    </location>
</feature>
<dbReference type="InterPro" id="IPR053265">
    <property type="entry name" value="Serpin"/>
</dbReference>
<accession>A0ABM1M2L0</accession>
<keyword evidence="3" id="KW-1185">Reference proteome</keyword>
<dbReference type="GeneID" id="108556963"/>
<name>A0ABM1M2L0_NICVS</name>
<dbReference type="PROSITE" id="PS51465">
    <property type="entry name" value="KAZAL_2"/>
    <property type="match status" value="2"/>
</dbReference>
<evidence type="ECO:0000256" key="1">
    <source>
        <dbReference type="SAM" id="SignalP"/>
    </source>
</evidence>
<dbReference type="Proteomes" id="UP000695000">
    <property type="component" value="Unplaced"/>
</dbReference>
<dbReference type="Pfam" id="PF00050">
    <property type="entry name" value="Kazal_1"/>
    <property type="match status" value="2"/>
</dbReference>
<evidence type="ECO:0000313" key="3">
    <source>
        <dbReference type="Proteomes" id="UP000695000"/>
    </source>
</evidence>
<keyword evidence="1" id="KW-0732">Signal</keyword>
<proteinExistence type="predicted"/>
<evidence type="ECO:0000259" key="2">
    <source>
        <dbReference type="PROSITE" id="PS51465"/>
    </source>
</evidence>
<dbReference type="SUPFAM" id="SSF100895">
    <property type="entry name" value="Kazal-type serine protease inhibitors"/>
    <property type="match status" value="2"/>
</dbReference>
<dbReference type="PANTHER" id="PTHR21131">
    <property type="entry name" value="SERINE-TYPE ENDOPEPTIDASE INHIBITOR"/>
    <property type="match status" value="1"/>
</dbReference>
<dbReference type="RefSeq" id="XP_017768810.1">
    <property type="nucleotide sequence ID" value="XM_017913321.1"/>
</dbReference>
<dbReference type="SMART" id="SM00280">
    <property type="entry name" value="KAZAL"/>
    <property type="match status" value="2"/>
</dbReference>
<dbReference type="CDD" id="cd00104">
    <property type="entry name" value="KAZAL_FS"/>
    <property type="match status" value="2"/>
</dbReference>
<dbReference type="Gene3D" id="3.30.60.30">
    <property type="match status" value="2"/>
</dbReference>